<gene>
    <name evidence="2" type="ORF">M670_03175</name>
</gene>
<evidence type="ECO:0000313" key="3">
    <source>
        <dbReference type="Proteomes" id="UP000027936"/>
    </source>
</evidence>
<keyword evidence="1" id="KW-0732">Signal</keyword>
<dbReference type="AlphaFoldDB" id="A0A072NIU9"/>
<dbReference type="EMBL" id="JJRY01000013">
    <property type="protein sequence ID" value="KEF37594.1"/>
    <property type="molecule type" value="Genomic_DNA"/>
</dbReference>
<name>A0A072NIU9_SCHAZ</name>
<accession>A0A072NIU9</accession>
<feature type="chain" id="PRO_5001680886" evidence="1">
    <location>
        <begin position="22"/>
        <end position="186"/>
    </location>
</feature>
<comment type="caution">
    <text evidence="2">The sequence shown here is derived from an EMBL/GenBank/DDBJ whole genome shotgun (WGS) entry which is preliminary data.</text>
</comment>
<protein>
    <submittedName>
        <fullName evidence="2">Uncharacterized protein</fullName>
    </submittedName>
</protein>
<feature type="signal peptide" evidence="1">
    <location>
        <begin position="1"/>
        <end position="21"/>
    </location>
</feature>
<organism evidence="2 3">
    <name type="scientific">Schinkia azotoformans MEV2011</name>
    <dbReference type="NCBI Taxonomy" id="1348973"/>
    <lineage>
        <taxon>Bacteria</taxon>
        <taxon>Bacillati</taxon>
        <taxon>Bacillota</taxon>
        <taxon>Bacilli</taxon>
        <taxon>Bacillales</taxon>
        <taxon>Bacillaceae</taxon>
        <taxon>Calidifontibacillus/Schinkia group</taxon>
        <taxon>Schinkia</taxon>
    </lineage>
</organism>
<sequence length="186" mass="21327">MKKILVLLIFLFSFNLSPVKAVEKESTKFWYKGYGIAKSWSRSIKNPSYIGTNYEWAVITVHSFNDPYGNAIDRVRVFAREESPTYEYGSKADVRTLQLIAGIKDNEGTQVFKINDMLPIEKTLQTELKPIWYDLLGLIPWKGAELITTSTGFILDVLSNFFQLQLNIGTMIIRKKDKLPLHIGMI</sequence>
<reference evidence="2 3" key="1">
    <citation type="submission" date="2014-04" db="EMBL/GenBank/DDBJ databases">
        <title>Draft genome sequence of Bacillus azotoformans MEV2011, a (co-) denitrifying strain unable to grow in the presence of oxygen.</title>
        <authorList>
            <person name="Nielsen M."/>
            <person name="Schreiber L."/>
            <person name="Finster K."/>
            <person name="Schramm A."/>
        </authorList>
    </citation>
    <scope>NUCLEOTIDE SEQUENCE [LARGE SCALE GENOMIC DNA]</scope>
    <source>
        <strain evidence="2 3">MEV2011</strain>
    </source>
</reference>
<dbReference type="RefSeq" id="WP_035196654.1">
    <property type="nucleotide sequence ID" value="NZ_JJRY01000013.1"/>
</dbReference>
<evidence type="ECO:0000256" key="1">
    <source>
        <dbReference type="SAM" id="SignalP"/>
    </source>
</evidence>
<proteinExistence type="predicted"/>
<evidence type="ECO:0000313" key="2">
    <source>
        <dbReference type="EMBL" id="KEF37594.1"/>
    </source>
</evidence>
<dbReference type="PATRIC" id="fig|1348973.3.peg.3053"/>
<dbReference type="Proteomes" id="UP000027936">
    <property type="component" value="Unassembled WGS sequence"/>
</dbReference>